<comment type="caution">
    <text evidence="2">The sequence shown here is derived from an EMBL/GenBank/DDBJ whole genome shotgun (WGS) entry which is preliminary data.</text>
</comment>
<reference evidence="2 3" key="1">
    <citation type="submission" date="2022-07" db="EMBL/GenBank/DDBJ databases">
        <authorList>
            <person name="Li W.-J."/>
            <person name="Deng Q.-Q."/>
        </authorList>
    </citation>
    <scope>NUCLEOTIDE SEQUENCE [LARGE SCALE GENOMIC DNA]</scope>
    <source>
        <strain evidence="2 3">SYSU M60028</strain>
    </source>
</reference>
<sequence>MSAIQRAVRLVLAAALALPPLAAMAQQKDMGVNVAGRSKPTLCAEDDNVYLTFSNPRVRYFKLEARPPAVIGSIAQDSRAPDFTDCTIKDQPPGPEDKVERLVLYEDDELMLVGYRHSEFWRKGDVPVTVGDRMERALHLVQLFAKTPRGPYEYLVLYPLDGYWRLRPLPPARLDEIAYGTSFLVGPVEEKERPFVSLRAVRFMPKIKSFELTFAKGEAGTVRVAELGESAASVEVKLEAGTRGRPFAALRSMFVMETNADAAHVAWKEPRGKGWVSRPVMDFYGSYATEFWLGRTAPSRHNTSAPDTLLKGFAPE</sequence>
<evidence type="ECO:0000256" key="1">
    <source>
        <dbReference type="SAM" id="SignalP"/>
    </source>
</evidence>
<name>A0ABT1LFT6_9HYPH</name>
<dbReference type="RefSeq" id="WP_254743348.1">
    <property type="nucleotide sequence ID" value="NZ_JANCLU010000013.1"/>
</dbReference>
<proteinExistence type="predicted"/>
<feature type="signal peptide" evidence="1">
    <location>
        <begin position="1"/>
        <end position="25"/>
    </location>
</feature>
<keyword evidence="3" id="KW-1185">Reference proteome</keyword>
<evidence type="ECO:0000313" key="3">
    <source>
        <dbReference type="Proteomes" id="UP001205890"/>
    </source>
</evidence>
<keyword evidence="1" id="KW-0732">Signal</keyword>
<protein>
    <submittedName>
        <fullName evidence="2">Uncharacterized protein</fullName>
    </submittedName>
</protein>
<organism evidence="2 3">
    <name type="scientific">Alsobacter ponti</name>
    <dbReference type="NCBI Taxonomy" id="2962936"/>
    <lineage>
        <taxon>Bacteria</taxon>
        <taxon>Pseudomonadati</taxon>
        <taxon>Pseudomonadota</taxon>
        <taxon>Alphaproteobacteria</taxon>
        <taxon>Hyphomicrobiales</taxon>
        <taxon>Alsobacteraceae</taxon>
        <taxon>Alsobacter</taxon>
    </lineage>
</organism>
<gene>
    <name evidence="2" type="ORF">NK718_13770</name>
</gene>
<accession>A0ABT1LFT6</accession>
<dbReference type="EMBL" id="JANCLU010000013">
    <property type="protein sequence ID" value="MCP8939590.1"/>
    <property type="molecule type" value="Genomic_DNA"/>
</dbReference>
<dbReference type="Proteomes" id="UP001205890">
    <property type="component" value="Unassembled WGS sequence"/>
</dbReference>
<feature type="chain" id="PRO_5047175316" evidence="1">
    <location>
        <begin position="26"/>
        <end position="316"/>
    </location>
</feature>
<evidence type="ECO:0000313" key="2">
    <source>
        <dbReference type="EMBL" id="MCP8939590.1"/>
    </source>
</evidence>